<dbReference type="Pfam" id="PF03732">
    <property type="entry name" value="Retrotrans_gag"/>
    <property type="match status" value="1"/>
</dbReference>
<evidence type="ECO:0000313" key="3">
    <source>
        <dbReference type="Proteomes" id="UP000325315"/>
    </source>
</evidence>
<dbReference type="EMBL" id="SMMG02000006">
    <property type="protein sequence ID" value="KAA3471083.1"/>
    <property type="molecule type" value="Genomic_DNA"/>
</dbReference>
<gene>
    <name evidence="2" type="ORF">EPI10_016738</name>
</gene>
<name>A0A5B6VPS0_9ROSI</name>
<evidence type="ECO:0000259" key="1">
    <source>
        <dbReference type="Pfam" id="PF03732"/>
    </source>
</evidence>
<organism evidence="2 3">
    <name type="scientific">Gossypium australe</name>
    <dbReference type="NCBI Taxonomy" id="47621"/>
    <lineage>
        <taxon>Eukaryota</taxon>
        <taxon>Viridiplantae</taxon>
        <taxon>Streptophyta</taxon>
        <taxon>Embryophyta</taxon>
        <taxon>Tracheophyta</taxon>
        <taxon>Spermatophyta</taxon>
        <taxon>Magnoliopsida</taxon>
        <taxon>eudicotyledons</taxon>
        <taxon>Gunneridae</taxon>
        <taxon>Pentapetalae</taxon>
        <taxon>rosids</taxon>
        <taxon>malvids</taxon>
        <taxon>Malvales</taxon>
        <taxon>Malvaceae</taxon>
        <taxon>Malvoideae</taxon>
        <taxon>Gossypium</taxon>
    </lineage>
</organism>
<dbReference type="Proteomes" id="UP000325315">
    <property type="component" value="Unassembled WGS sequence"/>
</dbReference>
<sequence>MAQRTLHYYNPNDPKYLAILKEHDRGSKSTPKALCDTFKYNEVTYDSICLWLLPLSLCDHATDWLDSLEPSSITTWDELAGNFLHKIFPINRSIQLHREIVNFKQLKDEILYEAWDRFKSLLRKCPHRGMQ</sequence>
<proteinExistence type="predicted"/>
<dbReference type="OrthoDB" id="999762at2759"/>
<comment type="caution">
    <text evidence="2">The sequence shown here is derived from an EMBL/GenBank/DDBJ whole genome shotgun (WGS) entry which is preliminary data.</text>
</comment>
<keyword evidence="3" id="KW-1185">Reference proteome</keyword>
<protein>
    <submittedName>
        <fullName evidence="2">Retrotransposon gag protein</fullName>
    </submittedName>
</protein>
<reference evidence="3" key="1">
    <citation type="journal article" date="2019" name="Plant Biotechnol. J.">
        <title>Genome sequencing of the Australian wild diploid species Gossypium australe highlights disease resistance and delayed gland morphogenesis.</title>
        <authorList>
            <person name="Cai Y."/>
            <person name="Cai X."/>
            <person name="Wang Q."/>
            <person name="Wang P."/>
            <person name="Zhang Y."/>
            <person name="Cai C."/>
            <person name="Xu Y."/>
            <person name="Wang K."/>
            <person name="Zhou Z."/>
            <person name="Wang C."/>
            <person name="Geng S."/>
            <person name="Li B."/>
            <person name="Dong Q."/>
            <person name="Hou Y."/>
            <person name="Wang H."/>
            <person name="Ai P."/>
            <person name="Liu Z."/>
            <person name="Yi F."/>
            <person name="Sun M."/>
            <person name="An G."/>
            <person name="Cheng J."/>
            <person name="Zhang Y."/>
            <person name="Shi Q."/>
            <person name="Xie Y."/>
            <person name="Shi X."/>
            <person name="Chang Y."/>
            <person name="Huang F."/>
            <person name="Chen Y."/>
            <person name="Hong S."/>
            <person name="Mi L."/>
            <person name="Sun Q."/>
            <person name="Zhang L."/>
            <person name="Zhou B."/>
            <person name="Peng R."/>
            <person name="Zhang X."/>
            <person name="Liu F."/>
        </authorList>
    </citation>
    <scope>NUCLEOTIDE SEQUENCE [LARGE SCALE GENOMIC DNA]</scope>
    <source>
        <strain evidence="3">cv. PA1801</strain>
    </source>
</reference>
<feature type="domain" description="Retrotransposon gag" evidence="1">
    <location>
        <begin position="54"/>
        <end position="130"/>
    </location>
</feature>
<dbReference type="AlphaFoldDB" id="A0A5B6VPS0"/>
<accession>A0A5B6VPS0</accession>
<dbReference type="PANTHER" id="PTHR33223">
    <property type="entry name" value="CCHC-TYPE DOMAIN-CONTAINING PROTEIN"/>
    <property type="match status" value="1"/>
</dbReference>
<evidence type="ECO:0000313" key="2">
    <source>
        <dbReference type="EMBL" id="KAA3471083.1"/>
    </source>
</evidence>
<dbReference type="PANTHER" id="PTHR33223:SF11">
    <property type="entry name" value="ELEMENT PROTEIN, PUTATIVE-RELATED"/>
    <property type="match status" value="1"/>
</dbReference>
<dbReference type="InterPro" id="IPR005162">
    <property type="entry name" value="Retrotrans_gag_dom"/>
</dbReference>